<evidence type="ECO:0000256" key="1">
    <source>
        <dbReference type="SAM" id="Phobius"/>
    </source>
</evidence>
<dbReference type="AlphaFoldDB" id="A0A4R2JNH7"/>
<feature type="transmembrane region" description="Helical" evidence="1">
    <location>
        <begin position="56"/>
        <end position="76"/>
    </location>
</feature>
<keyword evidence="1" id="KW-0472">Membrane</keyword>
<dbReference type="SUPFAM" id="SSF103473">
    <property type="entry name" value="MFS general substrate transporter"/>
    <property type="match status" value="1"/>
</dbReference>
<sequence>MIYAPFTPVVYTFVQVVLKPDEQLPVITLWTAGSVLAAPVGLAVAGPLIQAVGARGGLIVSALLTIALVPLATVGLRGRAGDTDGR</sequence>
<dbReference type="Proteomes" id="UP000295680">
    <property type="component" value="Unassembled WGS sequence"/>
</dbReference>
<reference evidence="2 3" key="1">
    <citation type="submission" date="2019-03" db="EMBL/GenBank/DDBJ databases">
        <title>Genomic Encyclopedia of Type Strains, Phase IV (KMG-IV): sequencing the most valuable type-strain genomes for metagenomic binning, comparative biology and taxonomic classification.</title>
        <authorList>
            <person name="Goeker M."/>
        </authorList>
    </citation>
    <scope>NUCLEOTIDE SEQUENCE [LARGE SCALE GENOMIC DNA]</scope>
    <source>
        <strain evidence="2 3">DSM 45934</strain>
    </source>
</reference>
<proteinExistence type="predicted"/>
<keyword evidence="1" id="KW-1133">Transmembrane helix</keyword>
<accession>A0A4R2JNH7</accession>
<comment type="caution">
    <text evidence="2">The sequence shown here is derived from an EMBL/GenBank/DDBJ whole genome shotgun (WGS) entry which is preliminary data.</text>
</comment>
<keyword evidence="3" id="KW-1185">Reference proteome</keyword>
<feature type="transmembrane region" description="Helical" evidence="1">
    <location>
        <begin position="27"/>
        <end position="49"/>
    </location>
</feature>
<protein>
    <recommendedName>
        <fullName evidence="4">MFS transporter</fullName>
    </recommendedName>
</protein>
<dbReference type="EMBL" id="SLWS01000007">
    <property type="protein sequence ID" value="TCO55735.1"/>
    <property type="molecule type" value="Genomic_DNA"/>
</dbReference>
<evidence type="ECO:0008006" key="4">
    <source>
        <dbReference type="Google" id="ProtNLM"/>
    </source>
</evidence>
<name>A0A4R2JNH7_9PSEU</name>
<dbReference type="RefSeq" id="WP_207926307.1">
    <property type="nucleotide sequence ID" value="NZ_SLWS01000007.1"/>
</dbReference>
<evidence type="ECO:0000313" key="3">
    <source>
        <dbReference type="Proteomes" id="UP000295680"/>
    </source>
</evidence>
<evidence type="ECO:0000313" key="2">
    <source>
        <dbReference type="EMBL" id="TCO55735.1"/>
    </source>
</evidence>
<gene>
    <name evidence="2" type="ORF">EV192_107158</name>
</gene>
<keyword evidence="1" id="KW-0812">Transmembrane</keyword>
<organism evidence="2 3">
    <name type="scientific">Actinocrispum wychmicini</name>
    <dbReference type="NCBI Taxonomy" id="1213861"/>
    <lineage>
        <taxon>Bacteria</taxon>
        <taxon>Bacillati</taxon>
        <taxon>Actinomycetota</taxon>
        <taxon>Actinomycetes</taxon>
        <taxon>Pseudonocardiales</taxon>
        <taxon>Pseudonocardiaceae</taxon>
        <taxon>Actinocrispum</taxon>
    </lineage>
</organism>
<dbReference type="InterPro" id="IPR036259">
    <property type="entry name" value="MFS_trans_sf"/>
</dbReference>